<feature type="region of interest" description="Disordered" evidence="1">
    <location>
        <begin position="1"/>
        <end position="26"/>
    </location>
</feature>
<name>A0A4Y2J6V3_ARAVE</name>
<comment type="caution">
    <text evidence="2">The sequence shown here is derived from an EMBL/GenBank/DDBJ whole genome shotgun (WGS) entry which is preliminary data.</text>
</comment>
<dbReference type="EMBL" id="BGPR01003268">
    <property type="protein sequence ID" value="GBM85867.1"/>
    <property type="molecule type" value="Genomic_DNA"/>
</dbReference>
<evidence type="ECO:0000313" key="3">
    <source>
        <dbReference type="Proteomes" id="UP000499080"/>
    </source>
</evidence>
<dbReference type="Proteomes" id="UP000499080">
    <property type="component" value="Unassembled WGS sequence"/>
</dbReference>
<reference evidence="2 3" key="1">
    <citation type="journal article" date="2019" name="Sci. Rep.">
        <title>Orb-weaving spider Araneus ventricosus genome elucidates the spidroin gene catalogue.</title>
        <authorList>
            <person name="Kono N."/>
            <person name="Nakamura H."/>
            <person name="Ohtoshi R."/>
            <person name="Moran D.A.P."/>
            <person name="Shinohara A."/>
            <person name="Yoshida Y."/>
            <person name="Fujiwara M."/>
            <person name="Mori M."/>
            <person name="Tomita M."/>
            <person name="Arakawa K."/>
        </authorList>
    </citation>
    <scope>NUCLEOTIDE SEQUENCE [LARGE SCALE GENOMIC DNA]</scope>
</reference>
<evidence type="ECO:0000256" key="1">
    <source>
        <dbReference type="SAM" id="MobiDB-lite"/>
    </source>
</evidence>
<protein>
    <submittedName>
        <fullName evidence="2">Uncharacterized protein</fullName>
    </submittedName>
</protein>
<accession>A0A4Y2J6V3</accession>
<keyword evidence="3" id="KW-1185">Reference proteome</keyword>
<dbReference type="AlphaFoldDB" id="A0A4Y2J6V3"/>
<proteinExistence type="predicted"/>
<gene>
    <name evidence="2" type="ORF">AVEN_217235_1</name>
</gene>
<organism evidence="2 3">
    <name type="scientific">Araneus ventricosus</name>
    <name type="common">Orbweaver spider</name>
    <name type="synonym">Epeira ventricosa</name>
    <dbReference type="NCBI Taxonomy" id="182803"/>
    <lineage>
        <taxon>Eukaryota</taxon>
        <taxon>Metazoa</taxon>
        <taxon>Ecdysozoa</taxon>
        <taxon>Arthropoda</taxon>
        <taxon>Chelicerata</taxon>
        <taxon>Arachnida</taxon>
        <taxon>Araneae</taxon>
        <taxon>Araneomorphae</taxon>
        <taxon>Entelegynae</taxon>
        <taxon>Araneoidea</taxon>
        <taxon>Araneidae</taxon>
        <taxon>Araneus</taxon>
    </lineage>
</organism>
<dbReference type="OrthoDB" id="6466835at2759"/>
<sequence>MSHLYSSGGEETQEPSHGRNGPLGTWKFSRWSPRSTIVRWSQRKAELHPLSIYLLLTMPTTYEKEMERLRKLLAEVEIDEDPDFGNVDNGSEDVLKEIFSDHQSFCEHDTE</sequence>
<evidence type="ECO:0000313" key="2">
    <source>
        <dbReference type="EMBL" id="GBM85867.1"/>
    </source>
</evidence>